<feature type="compositionally biased region" description="Basic and acidic residues" evidence="7">
    <location>
        <begin position="421"/>
        <end position="436"/>
    </location>
</feature>
<comment type="function">
    <text evidence="1">Catalyzes the last step of tRNA splicing, the transfer of the splice junction 2'-phosphate from ligated tRNA to NAD to produce ADP-ribose 1''-2'' cyclic phosphate.</text>
</comment>
<sequence>MADYADSTSKDRGRRPDPRDEDHTRDPSPDRAETPEQRGRKSRDNQEDHEREFSHKELAQREDHKGQNWGNNQRWQGQDRRGYGRGHEQYYDQNSQYYQRGRGHHPQQGRGRGYQGGWGQNNQQERSWNSEGGWGQNKQQEWQGNRSHGRGGQGHREHYNHKDRQQGRYDRYQSENGEGRQESHGGRRRDEDPVVFLSKKLSFILRHGAEKMGFKMMPGGFLWVDEILRRNEYRDFTVEDIKHIVETNDKQRFSLADENGRLKIRANQGHSVEVDGLELTPIKDPSEAPEVIHGTYLKSWDIIKNQGLNKMGRNHIHFAAGEPGENGVISGMRSSCEVIIKLNMEKALKDGLKFFRSANNVILSPGDADGFIRPCYFDSAFQRYPRGILPFNSEIKEGPTIPGLSGDLVKGKKKKNKKKHKEDQEGEKVKKEKSETGEQEVNMEGATSMFSEESTEGADQETEKTVPQASENVPDAWDESDKSNNATNHTPEDRLPSDDGTQDRPSIPGLSGDLANQDKKNKRKNKSKKNSEAAMKETNMAAPQTKENVPDTWDESDKSNDATNPTPDKLLEITPVGDEDCCRSAVEELKSTGPVFVYCHLKGEEVTYVVCVSKSCAFNFKTELLAKGDLREFLNDASTEAKIFNSIADTSEMLFDKYSIMLDGTNVYSNKVAYDYVKDRNLGNFNELPQGFDPKDWGSLAVGPELLKKCKVSLQAYKFLSR</sequence>
<evidence type="ECO:0000313" key="8">
    <source>
        <dbReference type="EnsemblMetazoa" id="G13270.6:cds"/>
    </source>
</evidence>
<evidence type="ECO:0000256" key="4">
    <source>
        <dbReference type="ARBA" id="ARBA00022679"/>
    </source>
</evidence>
<dbReference type="InterPro" id="IPR042080">
    <property type="entry name" value="RNA_2'-PTrans_N"/>
</dbReference>
<dbReference type="GO" id="GO:0000215">
    <property type="term" value="F:tRNA 2'-phosphotransferase activity"/>
    <property type="evidence" value="ECO:0007669"/>
    <property type="project" value="UniProtKB-EC"/>
</dbReference>
<dbReference type="GO" id="GO:0006388">
    <property type="term" value="P:tRNA splicing, via endonucleolytic cleavage and ligation"/>
    <property type="evidence" value="ECO:0007669"/>
    <property type="project" value="TreeGrafter"/>
</dbReference>
<feature type="region of interest" description="Disordered" evidence="7">
    <location>
        <begin position="1"/>
        <end position="191"/>
    </location>
</feature>
<keyword evidence="9" id="KW-1185">Reference proteome</keyword>
<dbReference type="AlphaFoldDB" id="A0A8W8IBP8"/>
<dbReference type="Gene3D" id="1.10.10.970">
    <property type="entry name" value="RNA 2'-phosphotransferase, Tpt1/KptA family, N-terminal domain"/>
    <property type="match status" value="1"/>
</dbReference>
<feature type="compositionally biased region" description="Polar residues" evidence="7">
    <location>
        <begin position="125"/>
        <end position="146"/>
    </location>
</feature>
<feature type="region of interest" description="Disordered" evidence="7">
    <location>
        <begin position="391"/>
        <end position="570"/>
    </location>
</feature>
<evidence type="ECO:0000256" key="1">
    <source>
        <dbReference type="ARBA" id="ARBA00003343"/>
    </source>
</evidence>
<protein>
    <recommendedName>
        <fullName evidence="3">2'-phosphotransferase</fullName>
        <ecNumber evidence="3">2.7.1.160</ecNumber>
    </recommendedName>
</protein>
<evidence type="ECO:0000256" key="2">
    <source>
        <dbReference type="ARBA" id="ARBA00009836"/>
    </source>
</evidence>
<feature type="compositionally biased region" description="Basic and acidic residues" evidence="7">
    <location>
        <begin position="8"/>
        <end position="66"/>
    </location>
</feature>
<feature type="compositionally biased region" description="Gly residues" evidence="7">
    <location>
        <begin position="110"/>
        <end position="119"/>
    </location>
</feature>
<feature type="compositionally biased region" description="Low complexity" evidence="7">
    <location>
        <begin position="67"/>
        <end position="76"/>
    </location>
</feature>
<evidence type="ECO:0000256" key="7">
    <source>
        <dbReference type="SAM" id="MobiDB-lite"/>
    </source>
</evidence>
<evidence type="ECO:0000256" key="6">
    <source>
        <dbReference type="ARBA" id="ARBA00047949"/>
    </source>
</evidence>
<dbReference type="InterPro" id="IPR042081">
    <property type="entry name" value="RNA_2'-PTrans_C"/>
</dbReference>
<organism evidence="8 9">
    <name type="scientific">Magallana gigas</name>
    <name type="common">Pacific oyster</name>
    <name type="synonym">Crassostrea gigas</name>
    <dbReference type="NCBI Taxonomy" id="29159"/>
    <lineage>
        <taxon>Eukaryota</taxon>
        <taxon>Metazoa</taxon>
        <taxon>Spiralia</taxon>
        <taxon>Lophotrochozoa</taxon>
        <taxon>Mollusca</taxon>
        <taxon>Bivalvia</taxon>
        <taxon>Autobranchia</taxon>
        <taxon>Pteriomorphia</taxon>
        <taxon>Ostreida</taxon>
        <taxon>Ostreoidea</taxon>
        <taxon>Ostreidae</taxon>
        <taxon>Magallana</taxon>
    </lineage>
</organism>
<dbReference type="Pfam" id="PF01885">
    <property type="entry name" value="PTS_2-RNA"/>
    <property type="match status" value="1"/>
</dbReference>
<comment type="catalytic activity">
    <reaction evidence="6">
        <text>2'-phospho-[ligated tRNA] + NAD(+) = mature tRNA + ADP-alpha-D-ribose 1'',2''-cyclic phosphate + nicotinamide</text>
        <dbReference type="Rhea" id="RHEA:23324"/>
        <dbReference type="Rhea" id="RHEA-COMP:11106"/>
        <dbReference type="Rhea" id="RHEA-COMP:11107"/>
        <dbReference type="ChEBI" id="CHEBI:17154"/>
        <dbReference type="ChEBI" id="CHEBI:57540"/>
        <dbReference type="ChEBI" id="CHEBI:76596"/>
        <dbReference type="ChEBI" id="CHEBI:82883"/>
        <dbReference type="ChEBI" id="CHEBI:85027"/>
        <dbReference type="EC" id="2.7.1.160"/>
    </reaction>
</comment>
<keyword evidence="5" id="KW-0520">NAD</keyword>
<name>A0A8W8IBP8_MAGGI</name>
<dbReference type="EC" id="2.7.1.160" evidence="3"/>
<evidence type="ECO:0000256" key="3">
    <source>
        <dbReference type="ARBA" id="ARBA00012007"/>
    </source>
</evidence>
<proteinExistence type="inferred from homology"/>
<dbReference type="EnsemblMetazoa" id="G13270.6">
    <property type="protein sequence ID" value="G13270.6:cds"/>
    <property type="gene ID" value="G13270"/>
</dbReference>
<dbReference type="InterPro" id="IPR002745">
    <property type="entry name" value="Ptrans_KptA/Tpt1"/>
</dbReference>
<feature type="compositionally biased region" description="Basic and acidic residues" evidence="7">
    <location>
        <begin position="154"/>
        <end position="191"/>
    </location>
</feature>
<feature type="compositionally biased region" description="Basic residues" evidence="7">
    <location>
        <begin position="411"/>
        <end position="420"/>
    </location>
</feature>
<keyword evidence="4" id="KW-0808">Transferase</keyword>
<reference evidence="8" key="1">
    <citation type="submission" date="2022-08" db="UniProtKB">
        <authorList>
            <consortium name="EnsemblMetazoa"/>
        </authorList>
    </citation>
    <scope>IDENTIFICATION</scope>
    <source>
        <strain evidence="8">05x7-T-G4-1.051#20</strain>
    </source>
</reference>
<dbReference type="SUPFAM" id="SSF56399">
    <property type="entry name" value="ADP-ribosylation"/>
    <property type="match status" value="1"/>
</dbReference>
<dbReference type="Gene3D" id="3.20.170.30">
    <property type="match status" value="1"/>
</dbReference>
<dbReference type="PANTHER" id="PTHR12684:SF2">
    <property type="entry name" value="TRNA 2'-PHOSPHOTRANSFERASE 1"/>
    <property type="match status" value="1"/>
</dbReference>
<accession>A0A8W8IBP8</accession>
<dbReference type="PANTHER" id="PTHR12684">
    <property type="entry name" value="PUTATIVE PHOSPHOTRANSFERASE"/>
    <property type="match status" value="1"/>
</dbReference>
<comment type="similarity">
    <text evidence="2">Belongs to the KptA/TPT1 family.</text>
</comment>
<evidence type="ECO:0000256" key="5">
    <source>
        <dbReference type="ARBA" id="ARBA00023027"/>
    </source>
</evidence>
<feature type="compositionally biased region" description="Basic and acidic residues" evidence="7">
    <location>
        <begin position="77"/>
        <end position="90"/>
    </location>
</feature>
<dbReference type="Proteomes" id="UP000005408">
    <property type="component" value="Unassembled WGS sequence"/>
</dbReference>
<evidence type="ECO:0000313" key="9">
    <source>
        <dbReference type="Proteomes" id="UP000005408"/>
    </source>
</evidence>